<dbReference type="InterPro" id="IPR005811">
    <property type="entry name" value="SUCC_ACL_C"/>
</dbReference>
<evidence type="ECO:0000256" key="6">
    <source>
        <dbReference type="RuleBase" id="RU000677"/>
    </source>
</evidence>
<dbReference type="SUPFAM" id="SSF51735">
    <property type="entry name" value="NAD(P)-binding Rossmann-fold domains"/>
    <property type="match status" value="1"/>
</dbReference>
<evidence type="ECO:0000256" key="7">
    <source>
        <dbReference type="RuleBase" id="RU000699"/>
    </source>
</evidence>
<dbReference type="Gene3D" id="3.40.50.261">
    <property type="entry name" value="Succinyl-CoA synthetase domains"/>
    <property type="match status" value="1"/>
</dbReference>
<dbReference type="PANTHER" id="PTHR11117">
    <property type="entry name" value="SUCCINYL-COA LIGASE SUBUNIT ALPHA"/>
    <property type="match status" value="1"/>
</dbReference>
<dbReference type="InterPro" id="IPR036291">
    <property type="entry name" value="NAD(P)-bd_dom_sf"/>
</dbReference>
<dbReference type="InterPro" id="IPR003781">
    <property type="entry name" value="CoA-bd"/>
</dbReference>
<dbReference type="Gene3D" id="3.40.50.720">
    <property type="entry name" value="NAD(P)-binding Rossmann-like Domain"/>
    <property type="match status" value="1"/>
</dbReference>
<keyword evidence="3 4" id="KW-0547">Nucleotide-binding</keyword>
<protein>
    <recommendedName>
        <fullName evidence="4">Succinate--CoA ligase [ADP-forming] subunit alpha</fullName>
        <ecNumber evidence="4">6.2.1.5</ecNumber>
    </recommendedName>
    <alternativeName>
        <fullName evidence="4">Succinyl-CoA synthetase subunit alpha</fullName>
        <shortName evidence="4">SCS-alpha</shortName>
    </alternativeName>
</protein>
<evidence type="ECO:0000256" key="1">
    <source>
        <dbReference type="ARBA" id="ARBA00022532"/>
    </source>
</evidence>
<evidence type="ECO:0000256" key="2">
    <source>
        <dbReference type="ARBA" id="ARBA00022598"/>
    </source>
</evidence>
<dbReference type="GO" id="GO:0006099">
    <property type="term" value="P:tricarboxylic acid cycle"/>
    <property type="evidence" value="ECO:0007669"/>
    <property type="project" value="UniProtKB-UniRule"/>
</dbReference>
<reference evidence="9" key="1">
    <citation type="journal article" date="2020" name="mSystems">
        <title>Genome- and Community-Level Interaction Insights into Carbon Utilization and Element Cycling Functions of Hydrothermarchaeota in Hydrothermal Sediment.</title>
        <authorList>
            <person name="Zhou Z."/>
            <person name="Liu Y."/>
            <person name="Xu W."/>
            <person name="Pan J."/>
            <person name="Luo Z.H."/>
            <person name="Li M."/>
        </authorList>
    </citation>
    <scope>NUCLEOTIDE SEQUENCE [LARGE SCALE GENOMIC DNA]</scope>
    <source>
        <strain evidence="9">SpSt-735</strain>
    </source>
</reference>
<dbReference type="HAMAP" id="MF_01988">
    <property type="entry name" value="Succ_CoA_alpha"/>
    <property type="match status" value="1"/>
</dbReference>
<evidence type="ECO:0000256" key="4">
    <source>
        <dbReference type="HAMAP-Rule" id="MF_01988"/>
    </source>
</evidence>
<evidence type="ECO:0000259" key="8">
    <source>
        <dbReference type="SMART" id="SM00881"/>
    </source>
</evidence>
<dbReference type="GO" id="GO:0000166">
    <property type="term" value="F:nucleotide binding"/>
    <property type="evidence" value="ECO:0007669"/>
    <property type="project" value="UniProtKB-KW"/>
</dbReference>
<dbReference type="PROSITE" id="PS00399">
    <property type="entry name" value="SUCCINYL_COA_LIG_2"/>
    <property type="match status" value="1"/>
</dbReference>
<dbReference type="AlphaFoldDB" id="A0A7C4FBN5"/>
<dbReference type="PANTHER" id="PTHR11117:SF2">
    <property type="entry name" value="SUCCINATE--COA LIGASE [ADP_GDP-FORMING] SUBUNIT ALPHA, MITOCHONDRIAL"/>
    <property type="match status" value="1"/>
</dbReference>
<evidence type="ECO:0000313" key="9">
    <source>
        <dbReference type="EMBL" id="HGI43327.1"/>
    </source>
</evidence>
<dbReference type="FunFam" id="3.40.50.720:FF:000277">
    <property type="entry name" value="Succinate--CoA ligase [ADP-forming] subunit alpha"/>
    <property type="match status" value="1"/>
</dbReference>
<dbReference type="InterPro" id="IPR017440">
    <property type="entry name" value="Cit_synth/succinyl-CoA_lig_AS"/>
</dbReference>
<comment type="caution">
    <text evidence="9">The sequence shown here is derived from an EMBL/GenBank/DDBJ whole genome shotgun (WGS) entry which is preliminary data.</text>
</comment>
<evidence type="ECO:0000256" key="5">
    <source>
        <dbReference type="PIRSR" id="PIRSR001553-1"/>
    </source>
</evidence>
<dbReference type="InterPro" id="IPR005810">
    <property type="entry name" value="CoA_lig_alpha"/>
</dbReference>
<dbReference type="UniPathway" id="UPA00223">
    <property type="reaction ID" value="UER00999"/>
</dbReference>
<feature type="domain" description="CoA-binding" evidence="8">
    <location>
        <begin position="4"/>
        <end position="101"/>
    </location>
</feature>
<dbReference type="PIRSF" id="PIRSF001553">
    <property type="entry name" value="SucCS_alpha"/>
    <property type="match status" value="1"/>
</dbReference>
<dbReference type="FunFam" id="3.40.50.261:FF:000006">
    <property type="entry name" value="Succinate--CoA ligase [ADP-forming] subunit alpha"/>
    <property type="match status" value="1"/>
</dbReference>
<dbReference type="SMART" id="SM00881">
    <property type="entry name" value="CoA_binding"/>
    <property type="match status" value="1"/>
</dbReference>
<dbReference type="EMBL" id="DTFI01000078">
    <property type="protein sequence ID" value="HGI43327.1"/>
    <property type="molecule type" value="Genomic_DNA"/>
</dbReference>
<feature type="binding site" evidence="4">
    <location>
        <begin position="97"/>
        <end position="99"/>
    </location>
    <ligand>
        <name>CoA</name>
        <dbReference type="ChEBI" id="CHEBI:57287"/>
    </ligand>
</feature>
<accession>A0A7C4FBN5</accession>
<dbReference type="EC" id="6.2.1.5" evidence="4"/>
<dbReference type="Pfam" id="PF00549">
    <property type="entry name" value="Ligase_CoA"/>
    <property type="match status" value="1"/>
</dbReference>
<comment type="catalytic activity">
    <reaction evidence="4">
        <text>GTP + succinate + CoA = succinyl-CoA + GDP + phosphate</text>
        <dbReference type="Rhea" id="RHEA:22120"/>
        <dbReference type="ChEBI" id="CHEBI:30031"/>
        <dbReference type="ChEBI" id="CHEBI:37565"/>
        <dbReference type="ChEBI" id="CHEBI:43474"/>
        <dbReference type="ChEBI" id="CHEBI:57287"/>
        <dbReference type="ChEBI" id="CHEBI:57292"/>
        <dbReference type="ChEBI" id="CHEBI:58189"/>
    </reaction>
</comment>
<comment type="similarity">
    <text evidence="4 6">Belongs to the succinate/malate CoA ligase alpha subunit family.</text>
</comment>
<comment type="pathway">
    <text evidence="4 7">Carbohydrate metabolism; tricarboxylic acid cycle; succinate from succinyl-CoA (ligase route): step 1/1.</text>
</comment>
<feature type="binding site" evidence="4">
    <location>
        <position position="160"/>
    </location>
    <ligand>
        <name>substrate</name>
        <note>ligand shared with subunit beta</note>
    </ligand>
</feature>
<keyword evidence="2 4" id="KW-0436">Ligase</keyword>
<sequence length="299" mass="31380">MAILVDENTRVLVQGITGRQGSTHTLEMLKYGTKVVAGVTPGRQGEKVHGVPVYNDVFSALEEHPEINTSIVFVPAANAPDAVYEAIDAGIKLIVIITEHIPVHETLKLIGYGKSKGVIIVGPNTPGVISPGKCKVGIMPADYFAAGHIGIVSRSGTLMYEVASRLMAEGFGVSTAVGIGGDMVTALSFEEVYSMFAQDNETSAVVLVGEIGGSKEERFAKYFSELGVKKPVVAFIAGRSAPPGRRMGHAGAIVMGGVGTYASKVESLEAAGVPVARSIFDIGKLLSLVLRQTRVKTSP</sequence>
<dbReference type="GO" id="GO:0009361">
    <property type="term" value="C:succinate-CoA ligase complex (ADP-forming)"/>
    <property type="evidence" value="ECO:0007669"/>
    <property type="project" value="TreeGrafter"/>
</dbReference>
<dbReference type="NCBIfam" id="NF004230">
    <property type="entry name" value="PRK05678.1"/>
    <property type="match status" value="1"/>
</dbReference>
<evidence type="ECO:0000256" key="3">
    <source>
        <dbReference type="ARBA" id="ARBA00022741"/>
    </source>
</evidence>
<feature type="binding site" evidence="4">
    <location>
        <begin position="17"/>
        <end position="20"/>
    </location>
    <ligand>
        <name>CoA</name>
        <dbReference type="ChEBI" id="CHEBI:57287"/>
    </ligand>
</feature>
<dbReference type="InterPro" id="IPR016102">
    <property type="entry name" value="Succinyl-CoA_synth-like"/>
</dbReference>
<comment type="function">
    <text evidence="4 7">Succinyl-CoA synthetase functions in the citric acid cycle (TCA), coupling the hydrolysis of succinyl-CoA to the synthesis of either ATP or GTP and thus represents the only step of substrate-level phosphorylation in the TCA. The alpha subunit of the enzyme binds the substrates coenzyme A and phosphate, while succinate binding and nucleotide specificity is provided by the beta subunit.</text>
</comment>
<feature type="active site" description="Tele-phosphohistidine intermediate" evidence="4 5">
    <location>
        <position position="249"/>
    </location>
</feature>
<organism evidence="9">
    <name type="scientific">Thermofilum pendens</name>
    <dbReference type="NCBI Taxonomy" id="2269"/>
    <lineage>
        <taxon>Archaea</taxon>
        <taxon>Thermoproteota</taxon>
        <taxon>Thermoprotei</taxon>
        <taxon>Thermofilales</taxon>
        <taxon>Thermofilaceae</taxon>
        <taxon>Thermofilum</taxon>
    </lineage>
</organism>
<comment type="subunit">
    <text evidence="4 7">Heterotetramer of two alpha and two beta subunits.</text>
</comment>
<proteinExistence type="inferred from homology"/>
<dbReference type="Pfam" id="PF02629">
    <property type="entry name" value="CoA_binding"/>
    <property type="match status" value="1"/>
</dbReference>
<dbReference type="NCBIfam" id="TIGR01019">
    <property type="entry name" value="sucCoAalpha"/>
    <property type="match status" value="1"/>
</dbReference>
<dbReference type="SUPFAM" id="SSF52210">
    <property type="entry name" value="Succinyl-CoA synthetase domains"/>
    <property type="match status" value="1"/>
</dbReference>
<dbReference type="GO" id="GO:0004775">
    <property type="term" value="F:succinate-CoA ligase (ADP-forming) activity"/>
    <property type="evidence" value="ECO:0007669"/>
    <property type="project" value="UniProtKB-UniRule"/>
</dbReference>
<dbReference type="GO" id="GO:0004776">
    <property type="term" value="F:succinate-CoA ligase (GDP-forming) activity"/>
    <property type="evidence" value="ECO:0007669"/>
    <property type="project" value="TreeGrafter"/>
</dbReference>
<gene>
    <name evidence="4 9" type="primary">sucD</name>
    <name evidence="9" type="ORF">ENV17_02940</name>
</gene>
<comment type="caution">
    <text evidence="4">Lacks conserved residue(s) required for the propagation of feature annotation.</text>
</comment>
<keyword evidence="1 4" id="KW-0816">Tricarboxylic acid cycle</keyword>
<dbReference type="PRINTS" id="PR01798">
    <property type="entry name" value="SCOASYNTHASE"/>
</dbReference>
<comment type="catalytic activity">
    <reaction evidence="4 7">
        <text>succinate + ATP + CoA = succinyl-CoA + ADP + phosphate</text>
        <dbReference type="Rhea" id="RHEA:17661"/>
        <dbReference type="ChEBI" id="CHEBI:30031"/>
        <dbReference type="ChEBI" id="CHEBI:30616"/>
        <dbReference type="ChEBI" id="CHEBI:43474"/>
        <dbReference type="ChEBI" id="CHEBI:57287"/>
        <dbReference type="ChEBI" id="CHEBI:57292"/>
        <dbReference type="ChEBI" id="CHEBI:456216"/>
        <dbReference type="EC" id="6.2.1.5"/>
    </reaction>
</comment>
<name>A0A7C4FBN5_THEPE</name>